<feature type="compositionally biased region" description="Basic and acidic residues" evidence="7">
    <location>
        <begin position="264"/>
        <end position="276"/>
    </location>
</feature>
<dbReference type="GO" id="GO:0051301">
    <property type="term" value="P:cell division"/>
    <property type="evidence" value="ECO:0007669"/>
    <property type="project" value="UniProtKB-KW"/>
</dbReference>
<evidence type="ECO:0000256" key="5">
    <source>
        <dbReference type="ARBA" id="ARBA00022764"/>
    </source>
</evidence>
<evidence type="ECO:0000313" key="9">
    <source>
        <dbReference type="EMBL" id="MBP0444029.1"/>
    </source>
</evidence>
<dbReference type="Proteomes" id="UP000681594">
    <property type="component" value="Unassembled WGS sequence"/>
</dbReference>
<feature type="domain" description="AlgX/AlgJ SGNH hydrolase-like" evidence="8">
    <location>
        <begin position="95"/>
        <end position="355"/>
    </location>
</feature>
<evidence type="ECO:0000256" key="7">
    <source>
        <dbReference type="SAM" id="MobiDB-lite"/>
    </source>
</evidence>
<evidence type="ECO:0000256" key="3">
    <source>
        <dbReference type="ARBA" id="ARBA00022679"/>
    </source>
</evidence>
<organism evidence="9 10">
    <name type="scientific">Pararoseomonas baculiformis</name>
    <dbReference type="NCBI Taxonomy" id="2820812"/>
    <lineage>
        <taxon>Bacteria</taxon>
        <taxon>Pseudomonadati</taxon>
        <taxon>Pseudomonadota</taxon>
        <taxon>Alphaproteobacteria</taxon>
        <taxon>Acetobacterales</taxon>
        <taxon>Acetobacteraceae</taxon>
        <taxon>Pararoseomonas</taxon>
    </lineage>
</organism>
<name>A0ABS4AAJ6_9PROT</name>
<evidence type="ECO:0000256" key="4">
    <source>
        <dbReference type="ARBA" id="ARBA00022729"/>
    </source>
</evidence>
<proteinExistence type="predicted"/>
<keyword evidence="4" id="KW-0732">Signal</keyword>
<feature type="region of interest" description="Disordered" evidence="7">
    <location>
        <begin position="261"/>
        <end position="284"/>
    </location>
</feature>
<evidence type="ECO:0000259" key="8">
    <source>
        <dbReference type="Pfam" id="PF16822"/>
    </source>
</evidence>
<comment type="pathway">
    <text evidence="2">Glycan biosynthesis; alginate biosynthesis.</text>
</comment>
<protein>
    <submittedName>
        <fullName evidence="9">Cell division protein FtsQ</fullName>
    </submittedName>
</protein>
<keyword evidence="3" id="KW-0808">Transferase</keyword>
<reference evidence="9 10" key="1">
    <citation type="submission" date="2021-03" db="EMBL/GenBank/DDBJ databases">
        <authorList>
            <person name="So Y."/>
        </authorList>
    </citation>
    <scope>NUCLEOTIDE SEQUENCE [LARGE SCALE GENOMIC DNA]</scope>
    <source>
        <strain evidence="9 10">SSH11</strain>
    </source>
</reference>
<evidence type="ECO:0000256" key="2">
    <source>
        <dbReference type="ARBA" id="ARBA00005182"/>
    </source>
</evidence>
<comment type="caution">
    <text evidence="9">The sequence shown here is derived from an EMBL/GenBank/DDBJ whole genome shotgun (WGS) entry which is preliminary data.</text>
</comment>
<dbReference type="RefSeq" id="WP_209378251.1">
    <property type="nucleotide sequence ID" value="NZ_JAGIZB010000003.1"/>
</dbReference>
<evidence type="ECO:0000313" key="10">
    <source>
        <dbReference type="Proteomes" id="UP000681594"/>
    </source>
</evidence>
<dbReference type="EMBL" id="JAGIZB010000003">
    <property type="protein sequence ID" value="MBP0444029.1"/>
    <property type="molecule type" value="Genomic_DNA"/>
</dbReference>
<evidence type="ECO:0000256" key="1">
    <source>
        <dbReference type="ARBA" id="ARBA00004418"/>
    </source>
</evidence>
<gene>
    <name evidence="9" type="ORF">J8J14_04495</name>
</gene>
<keyword evidence="9" id="KW-0132">Cell division</keyword>
<comment type="subcellular location">
    <subcellularLocation>
        <location evidence="1">Periplasm</location>
    </subcellularLocation>
</comment>
<dbReference type="InterPro" id="IPR031811">
    <property type="entry name" value="ALGX/ALGJ_SGNH-like"/>
</dbReference>
<evidence type="ECO:0000256" key="6">
    <source>
        <dbReference type="ARBA" id="ARBA00022841"/>
    </source>
</evidence>
<keyword evidence="6" id="KW-0016">Alginate biosynthesis</keyword>
<keyword evidence="9" id="KW-0131">Cell cycle</keyword>
<keyword evidence="10" id="KW-1185">Reference proteome</keyword>
<sequence>MTESTWKNAHAAAVLQGAAAVVLLGIGAWQGLSALSSPQGWQRLESNLTPSAFLSGRLTGAVNQVLAHQLPADPLLRGAGAAFRYNLFGSGGPQVRVGCGETLFLTEELRPWPGAEQAMAERADGVLRLREALGARGIQLSVAVVPDKARVQAAALCGAPRSSQSADRYDTFVQLLQGRGVQPISLLPPLSEQEARGSAYYRTDTHWNQQGARAAAVAIARSLEAAPLSREDSFRTTAAAEQTEGPGDLLRLTSLDQVPAPLRPRPDHQHLERTEAAGEQGGGLLDEARAPEVALIGSSYSVNANFHGALQEALRSAVLNAATAGGGFSGSAISYFAGESFRQSAPRLVIWEIPERVVAQPITEAERRFILSPGVEGR</sequence>
<accession>A0ABS4AAJ6</accession>
<dbReference type="Pfam" id="PF16822">
    <property type="entry name" value="ALGX"/>
    <property type="match status" value="1"/>
</dbReference>
<keyword evidence="5" id="KW-0574">Periplasm</keyword>